<keyword evidence="3" id="KW-0813">Transport</keyword>
<keyword evidence="6 19" id="KW-0812">Transmembrane</keyword>
<evidence type="ECO:0000256" key="13">
    <source>
        <dbReference type="ARBA" id="ARBA00023136"/>
    </source>
</evidence>
<organism evidence="20 21">
    <name type="scientific">Muntiacus muntjak</name>
    <name type="common">Barking deer</name>
    <name type="synonym">Indian muntjac</name>
    <dbReference type="NCBI Taxonomy" id="9888"/>
    <lineage>
        <taxon>Eukaryota</taxon>
        <taxon>Metazoa</taxon>
        <taxon>Chordata</taxon>
        <taxon>Craniata</taxon>
        <taxon>Vertebrata</taxon>
        <taxon>Euteleostomi</taxon>
        <taxon>Mammalia</taxon>
        <taxon>Eutheria</taxon>
        <taxon>Laurasiatheria</taxon>
        <taxon>Artiodactyla</taxon>
        <taxon>Ruminantia</taxon>
        <taxon>Pecora</taxon>
        <taxon>Cervidae</taxon>
        <taxon>Muntiacinae</taxon>
        <taxon>Muntiacus</taxon>
    </lineage>
</organism>
<evidence type="ECO:0000313" key="20">
    <source>
        <dbReference type="EMBL" id="KAB0340812.1"/>
    </source>
</evidence>
<comment type="subunit">
    <text evidence="17">Component of the ATP synthase complex composed at least of ATP5F1A/subunit alpha, ATP5F1B/subunit beta, ATP5MC1/subunit c (homooctomer), MT-ATP6/subunit a, MT-ATP8/subunit 8, ATP5ME/subunit e, ATP5MF/subunit f, ATP5MG/subunit g, ATP5MK/subunit k, ATP5MJ/subunit j, ATP5F1C/subunit gamma, ATP5F1D/subunit delta, ATP5F1E/subunit epsilon, ATP5PF/subunit F6, ATP5PB/subunit b, ATP5PD/subunit d, ATP5PO/subunit OSCP. ATP synthase complex consists of a soluble F(1) head domain (subunits alpha(3) and beta(3)) - the catalytic core - and a membrane F(0) domain - the membrane proton channel (subunits c, a, 8, e, f, g, k and j). These two domains are linked by a central stalk (subunits gamma, delta, and epsilon) rotating inside the F1 region and a stationary peripheral stalk (subunits F6, b, d, and OSCP).</text>
</comment>
<evidence type="ECO:0000256" key="9">
    <source>
        <dbReference type="ARBA" id="ARBA00022989"/>
    </source>
</evidence>
<evidence type="ECO:0000256" key="15">
    <source>
        <dbReference type="ARBA" id="ARBA00032201"/>
    </source>
</evidence>
<accession>A0A5N3UVJ2</accession>
<keyword evidence="14" id="KW-0066">ATP synthesis</keyword>
<evidence type="ECO:0000256" key="4">
    <source>
        <dbReference type="ARBA" id="ARBA00022547"/>
    </source>
</evidence>
<dbReference type="AlphaFoldDB" id="A0A5N3UVJ2"/>
<evidence type="ECO:0000256" key="8">
    <source>
        <dbReference type="ARBA" id="ARBA00022792"/>
    </source>
</evidence>
<evidence type="ECO:0000256" key="1">
    <source>
        <dbReference type="ARBA" id="ARBA00004434"/>
    </source>
</evidence>
<dbReference type="InterPro" id="IPR019344">
    <property type="entry name" value="F1F0-ATPsyn_F_prd"/>
</dbReference>
<dbReference type="Proteomes" id="UP000326458">
    <property type="component" value="Unassembled WGS sequence"/>
</dbReference>
<keyword evidence="8" id="KW-0999">Mitochondrion inner membrane</keyword>
<proteinExistence type="inferred from homology"/>
<comment type="caution">
    <text evidence="20">The sequence shown here is derived from an EMBL/GenBank/DDBJ whole genome shotgun (WGS) entry which is preliminary data.</text>
</comment>
<evidence type="ECO:0000256" key="18">
    <source>
        <dbReference type="ARBA" id="ARBA00070733"/>
    </source>
</evidence>
<keyword evidence="9 19" id="KW-1133">Transmembrane helix</keyword>
<dbReference type="GO" id="GO:0005743">
    <property type="term" value="C:mitochondrial inner membrane"/>
    <property type="evidence" value="ECO:0007669"/>
    <property type="project" value="UniProtKB-SubCell"/>
</dbReference>
<evidence type="ECO:0000256" key="10">
    <source>
        <dbReference type="ARBA" id="ARBA00022990"/>
    </source>
</evidence>
<protein>
    <recommendedName>
        <fullName evidence="18">ATP synthase F(0) complex subunit f, mitochondrial</fullName>
    </recommendedName>
    <alternativeName>
        <fullName evidence="15">ATP synthase membrane subunit f</fullName>
    </alternativeName>
</protein>
<keyword evidence="7" id="KW-0375">Hydrogen ion transport</keyword>
<evidence type="ECO:0000256" key="7">
    <source>
        <dbReference type="ARBA" id="ARBA00022781"/>
    </source>
</evidence>
<dbReference type="GO" id="GO:0045259">
    <property type="term" value="C:proton-transporting ATP synthase complex"/>
    <property type="evidence" value="ECO:0007669"/>
    <property type="project" value="UniProtKB-KW"/>
</dbReference>
<evidence type="ECO:0000256" key="12">
    <source>
        <dbReference type="ARBA" id="ARBA00023128"/>
    </source>
</evidence>
<evidence type="ECO:0000256" key="2">
    <source>
        <dbReference type="ARBA" id="ARBA00005895"/>
    </source>
</evidence>
<dbReference type="PANTHER" id="PTHR13080">
    <property type="entry name" value="ATP SYNTHASE F CHAIN, MITOCHONDRIAL-RELATED"/>
    <property type="match status" value="1"/>
</dbReference>
<gene>
    <name evidence="20" type="ORF">FD754_022806</name>
</gene>
<evidence type="ECO:0000256" key="16">
    <source>
        <dbReference type="ARBA" id="ARBA00054012"/>
    </source>
</evidence>
<evidence type="ECO:0000256" key="6">
    <source>
        <dbReference type="ARBA" id="ARBA00022692"/>
    </source>
</evidence>
<keyword evidence="11" id="KW-0406">Ion transport</keyword>
<dbReference type="PANTHER" id="PTHR13080:SF16">
    <property type="entry name" value="ATP SYNTHASE SUBUNIT F, MITOCHONDRIAL"/>
    <property type="match status" value="1"/>
</dbReference>
<dbReference type="GO" id="GO:0046933">
    <property type="term" value="F:proton-transporting ATP synthase activity, rotational mechanism"/>
    <property type="evidence" value="ECO:0007669"/>
    <property type="project" value="TreeGrafter"/>
</dbReference>
<reference evidence="20 21" key="1">
    <citation type="submission" date="2019-06" db="EMBL/GenBank/DDBJ databases">
        <title>Discovery of a novel chromosome fission-fusion reversal in muntjac.</title>
        <authorList>
            <person name="Mudd A.B."/>
            <person name="Bredeson J.V."/>
            <person name="Baum R."/>
            <person name="Hockemeyer D."/>
            <person name="Rokhsar D.S."/>
        </authorList>
    </citation>
    <scope>NUCLEOTIDE SEQUENCE [LARGE SCALE GENOMIC DNA]</scope>
    <source>
        <strain evidence="20">UTSW_UCB_Mm</strain>
        <tissue evidence="20">Fibroblast cell line</tissue>
    </source>
</reference>
<comment type="similarity">
    <text evidence="2">Belongs to the ATPase F chain family.</text>
</comment>
<dbReference type="EMBL" id="VCEA01000008">
    <property type="protein sequence ID" value="KAB0340812.1"/>
    <property type="molecule type" value="Genomic_DNA"/>
</dbReference>
<feature type="transmembrane region" description="Helical" evidence="19">
    <location>
        <begin position="74"/>
        <end position="96"/>
    </location>
</feature>
<evidence type="ECO:0000256" key="5">
    <source>
        <dbReference type="ARBA" id="ARBA00022553"/>
    </source>
</evidence>
<comment type="subcellular location">
    <subcellularLocation>
        <location evidence="1">Mitochondrion inner membrane</location>
        <topology evidence="1">Single-pass membrane protein</topology>
    </subcellularLocation>
</comment>
<evidence type="ECO:0000256" key="17">
    <source>
        <dbReference type="ARBA" id="ARBA00064647"/>
    </source>
</evidence>
<keyword evidence="13 19" id="KW-0472">Membrane</keyword>
<keyword evidence="5" id="KW-0597">Phosphoprotein</keyword>
<keyword evidence="21" id="KW-1185">Reference proteome</keyword>
<evidence type="ECO:0000313" key="21">
    <source>
        <dbReference type="Proteomes" id="UP000326458"/>
    </source>
</evidence>
<dbReference type="GO" id="GO:0042776">
    <property type="term" value="P:proton motive force-driven mitochondrial ATP synthesis"/>
    <property type="evidence" value="ECO:0007669"/>
    <property type="project" value="TreeGrafter"/>
</dbReference>
<evidence type="ECO:0000256" key="19">
    <source>
        <dbReference type="SAM" id="Phobius"/>
    </source>
</evidence>
<keyword evidence="4" id="KW-0138">CF(0)</keyword>
<keyword evidence="10" id="KW-0007">Acetylation</keyword>
<comment type="function">
    <text evidence="16">Subunit f, of the mitochondrial membrane ATP synthase complex (F(1)F(0) ATP synthase or Complex V) that produces ATP from ADP in the presence of a proton gradient across the membrane which is generated by electron transport complexes of the respiratory chain. ATP synthase complex consist of a soluble F(1) head domain - the catalytic core - and a membrane F(1) domain - the membrane proton channel. These two domains are linked by a central stalk rotating inside the F(1) region and a stationary peripheral stalk. During catalysis, ATP synthesis in the catalytic domain of F(1) is coupled via a rotary mechanism of the central stalk subunits to proton translocation. In vivo, can only synthesize ATP although its ATP hydrolase activity can be activated artificially in vitro. Part of the complex F(0) domain.</text>
</comment>
<name>A0A5N3UVJ2_MUNMU</name>
<evidence type="ECO:0000256" key="3">
    <source>
        <dbReference type="ARBA" id="ARBA00022448"/>
    </source>
</evidence>
<evidence type="ECO:0000256" key="11">
    <source>
        <dbReference type="ARBA" id="ARBA00023065"/>
    </source>
</evidence>
<sequence length="113" mass="12933">MKAVERPFVVCALNLAQQGRVPTGADSQDSKIASVVPLKEKKLLDVKLRELPSWILIGYYRYFNKYFNMKNGSVTGLSMVLAAYVLFNCGCSYKALKREQPRESHRRRHTLHS</sequence>
<evidence type="ECO:0000256" key="14">
    <source>
        <dbReference type="ARBA" id="ARBA00023310"/>
    </source>
</evidence>
<keyword evidence="12" id="KW-0496">Mitochondrion</keyword>